<dbReference type="RefSeq" id="WP_141422767.1">
    <property type="nucleotide sequence ID" value="NZ_VIAR01000019.1"/>
</dbReference>
<accession>A0A507Z9Y0</accession>
<keyword evidence="5" id="KW-1185">Reference proteome</keyword>
<dbReference type="EMBL" id="VIAR01000019">
    <property type="protein sequence ID" value="TQD33501.1"/>
    <property type="molecule type" value="Genomic_DNA"/>
</dbReference>
<evidence type="ECO:0000259" key="2">
    <source>
        <dbReference type="Pfam" id="PF01548"/>
    </source>
</evidence>
<dbReference type="GO" id="GO:0003677">
    <property type="term" value="F:DNA binding"/>
    <property type="evidence" value="ECO:0007669"/>
    <property type="project" value="InterPro"/>
</dbReference>
<feature type="domain" description="Transposase IS116/IS110/IS902 C-terminal" evidence="3">
    <location>
        <begin position="203"/>
        <end position="286"/>
    </location>
</feature>
<dbReference type="Pfam" id="PF01548">
    <property type="entry name" value="DEDD_Tnp_IS110"/>
    <property type="match status" value="1"/>
</dbReference>
<dbReference type="Proteomes" id="UP000317169">
    <property type="component" value="Unassembled WGS sequence"/>
</dbReference>
<dbReference type="Pfam" id="PF02371">
    <property type="entry name" value="Transposase_20"/>
    <property type="match status" value="1"/>
</dbReference>
<name>A0A507Z9Y0_9FLAO</name>
<dbReference type="OrthoDB" id="964423at2"/>
<dbReference type="GO" id="GO:0006313">
    <property type="term" value="P:DNA transposition"/>
    <property type="evidence" value="ECO:0007669"/>
    <property type="project" value="InterPro"/>
</dbReference>
<reference evidence="4 5" key="1">
    <citation type="submission" date="2019-06" db="EMBL/GenBank/DDBJ databases">
        <title>Flavibacter putida gen. nov., sp. nov., a novel marine bacterium of the family Flavobacteriaceae isolated from coastal seawater.</title>
        <authorList>
            <person name="Feng X."/>
        </authorList>
    </citation>
    <scope>NUCLEOTIDE SEQUENCE [LARGE SCALE GENOMIC DNA]</scope>
    <source>
        <strain evidence="4 5">PLHSN227</strain>
    </source>
</reference>
<keyword evidence="1" id="KW-0175">Coiled coil</keyword>
<gene>
    <name evidence="4" type="ORF">FKR84_13080</name>
</gene>
<evidence type="ECO:0000313" key="5">
    <source>
        <dbReference type="Proteomes" id="UP000317169"/>
    </source>
</evidence>
<feature type="coiled-coil region" evidence="1">
    <location>
        <begin position="165"/>
        <end position="199"/>
    </location>
</feature>
<comment type="caution">
    <text evidence="4">The sequence shown here is derived from an EMBL/GenBank/DDBJ whole genome shotgun (WGS) entry which is preliminary data.</text>
</comment>
<feature type="domain" description="Transposase IS110-like N-terminal" evidence="2">
    <location>
        <begin position="7"/>
        <end position="151"/>
    </location>
</feature>
<dbReference type="InterPro" id="IPR002525">
    <property type="entry name" value="Transp_IS110-like_N"/>
</dbReference>
<dbReference type="GO" id="GO:0004803">
    <property type="term" value="F:transposase activity"/>
    <property type="evidence" value="ECO:0007669"/>
    <property type="project" value="InterPro"/>
</dbReference>
<evidence type="ECO:0000313" key="4">
    <source>
        <dbReference type="EMBL" id="TQD33501.1"/>
    </source>
</evidence>
<sequence>MKNIVTGIDISKDTLDYCSLGSNDVQVKNRGVLENNSQTINKWLDGFDKTNTVFALEHTGHYGAALIDCLSRKKYAFYLINPLELKKSLGIQRGKSDIKDAYRIAEYAITNKHKLNPYQLPAENLGRLKALITARERYVKMSVQVQNSLKANEILNRTIDVKMLIREEKKQYKSLQKSIKNIENEMQEIIKADQELKSSYKKVTAVIGVGPVIAIKCITETANFTKFHNPRKFSCHCGLAPFPYQSGSSIRGKTRTHFLRDKSLKAILIKGAVTAVQHDPQLKTYYNRKVKDGKHHMSVINAVANKLVLRIFAVAKREEPFVKLSA</sequence>
<protein>
    <submittedName>
        <fullName evidence="4">IS110 family transposase</fullName>
    </submittedName>
</protein>
<dbReference type="PANTHER" id="PTHR33055:SF3">
    <property type="entry name" value="PUTATIVE TRANSPOSASE FOR IS117-RELATED"/>
    <property type="match status" value="1"/>
</dbReference>
<dbReference type="PANTHER" id="PTHR33055">
    <property type="entry name" value="TRANSPOSASE FOR INSERTION SEQUENCE ELEMENT IS1111A"/>
    <property type="match status" value="1"/>
</dbReference>
<dbReference type="InterPro" id="IPR047650">
    <property type="entry name" value="Transpos_IS110"/>
</dbReference>
<dbReference type="NCBIfam" id="NF033542">
    <property type="entry name" value="transpos_IS110"/>
    <property type="match status" value="1"/>
</dbReference>
<proteinExistence type="predicted"/>
<organism evidence="4 5">
    <name type="scientific">Haloflavibacter putidus</name>
    <dbReference type="NCBI Taxonomy" id="2576776"/>
    <lineage>
        <taxon>Bacteria</taxon>
        <taxon>Pseudomonadati</taxon>
        <taxon>Bacteroidota</taxon>
        <taxon>Flavobacteriia</taxon>
        <taxon>Flavobacteriales</taxon>
        <taxon>Flavobacteriaceae</taxon>
        <taxon>Haloflavibacter</taxon>
    </lineage>
</organism>
<dbReference type="InterPro" id="IPR003346">
    <property type="entry name" value="Transposase_20"/>
</dbReference>
<evidence type="ECO:0000256" key="1">
    <source>
        <dbReference type="SAM" id="Coils"/>
    </source>
</evidence>
<evidence type="ECO:0000259" key="3">
    <source>
        <dbReference type="Pfam" id="PF02371"/>
    </source>
</evidence>
<dbReference type="AlphaFoldDB" id="A0A507Z9Y0"/>